<feature type="region of interest" description="Disordered" evidence="1">
    <location>
        <begin position="1"/>
        <end position="40"/>
    </location>
</feature>
<feature type="compositionally biased region" description="Polar residues" evidence="1">
    <location>
        <begin position="93"/>
        <end position="105"/>
    </location>
</feature>
<sequence>MAGKKKKRQETVSLSSSSSLRSSSYRRDSGSPATSTAHQNNHVKTVHVGCMSGIFHLMSKYHTRRKFLTFGKKQERNASPPQEKIPPSKPHEQGSSVGILSNDQAPRSPAITAKIRYSSMDGMTNSPRVVARLMGLDDFPVSSPVPARAVLPGSEKRRKLLGALEKCDEDLQALKKIIEAVRATQTPPRVVEMRRREEVGEVESEVGSDEPSPVSVLDHHHLSNAYYRRTPKEQIMQQQKPKQKYVQQITRKKPGNHEDKAMSSFLNKPSLSVMVTTTPKPLHLPERTTHQQLLSAAATTVTTAAPWSTAMKESVIEVCRDIERGQRQEVGRIALLLQDLIVRELIEEIIKELGSSCFHVYRTSSFVFPFEACKRHLTF</sequence>
<dbReference type="RefSeq" id="XP_021838887.1">
    <property type="nucleotide sequence ID" value="XM_021983195.2"/>
</dbReference>
<evidence type="ECO:0008006" key="4">
    <source>
        <dbReference type="Google" id="ProtNLM"/>
    </source>
</evidence>
<feature type="compositionally biased region" description="Low complexity" evidence="1">
    <location>
        <begin position="13"/>
        <end position="23"/>
    </location>
</feature>
<proteinExistence type="predicted"/>
<feature type="region of interest" description="Disordered" evidence="1">
    <location>
        <begin position="72"/>
        <end position="105"/>
    </location>
</feature>
<reference evidence="3" key="2">
    <citation type="submission" date="2025-08" db="UniProtKB">
        <authorList>
            <consortium name="RefSeq"/>
        </authorList>
    </citation>
    <scope>IDENTIFICATION</scope>
    <source>
        <tissue evidence="3">Leaf</tissue>
    </source>
</reference>
<dbReference type="PANTHER" id="PTHR37234:SF1">
    <property type="entry name" value="OS03G0319200 PROTEIN"/>
    <property type="match status" value="1"/>
</dbReference>
<dbReference type="GeneID" id="110778641"/>
<dbReference type="PANTHER" id="PTHR37234">
    <property type="entry name" value="OS03G0319200 PROTEIN"/>
    <property type="match status" value="1"/>
</dbReference>
<feature type="region of interest" description="Disordered" evidence="1">
    <location>
        <begin position="195"/>
        <end position="216"/>
    </location>
</feature>
<evidence type="ECO:0000313" key="2">
    <source>
        <dbReference type="Proteomes" id="UP000813463"/>
    </source>
</evidence>
<dbReference type="OrthoDB" id="780613at2759"/>
<evidence type="ECO:0000256" key="1">
    <source>
        <dbReference type="SAM" id="MobiDB-lite"/>
    </source>
</evidence>
<dbReference type="AlphaFoldDB" id="A0A9R0HXH9"/>
<organism evidence="2 3">
    <name type="scientific">Spinacia oleracea</name>
    <name type="common">Spinach</name>
    <dbReference type="NCBI Taxonomy" id="3562"/>
    <lineage>
        <taxon>Eukaryota</taxon>
        <taxon>Viridiplantae</taxon>
        <taxon>Streptophyta</taxon>
        <taxon>Embryophyta</taxon>
        <taxon>Tracheophyta</taxon>
        <taxon>Spermatophyta</taxon>
        <taxon>Magnoliopsida</taxon>
        <taxon>eudicotyledons</taxon>
        <taxon>Gunneridae</taxon>
        <taxon>Pentapetalae</taxon>
        <taxon>Caryophyllales</taxon>
        <taxon>Chenopodiaceae</taxon>
        <taxon>Chenopodioideae</taxon>
        <taxon>Anserineae</taxon>
        <taxon>Spinacia</taxon>
    </lineage>
</organism>
<gene>
    <name evidence="3" type="primary">LOC110778641</name>
</gene>
<protein>
    <recommendedName>
        <fullName evidence="4">DUF3741 domain-containing protein</fullName>
    </recommendedName>
</protein>
<reference evidence="2" key="1">
    <citation type="journal article" date="2021" name="Nat. Commun.">
        <title>Genomic analyses provide insights into spinach domestication and the genetic basis of agronomic traits.</title>
        <authorList>
            <person name="Cai X."/>
            <person name="Sun X."/>
            <person name="Xu C."/>
            <person name="Sun H."/>
            <person name="Wang X."/>
            <person name="Ge C."/>
            <person name="Zhang Z."/>
            <person name="Wang Q."/>
            <person name="Fei Z."/>
            <person name="Jiao C."/>
            <person name="Wang Q."/>
        </authorList>
    </citation>
    <scope>NUCLEOTIDE SEQUENCE [LARGE SCALE GENOMIC DNA]</scope>
    <source>
        <strain evidence="2">cv. Varoflay</strain>
    </source>
</reference>
<dbReference type="Proteomes" id="UP000813463">
    <property type="component" value="Chromosome 1"/>
</dbReference>
<accession>A0A9R0HXH9</accession>
<keyword evidence="2" id="KW-1185">Reference proteome</keyword>
<dbReference type="KEGG" id="soe:110778641"/>
<name>A0A9R0HXH9_SPIOL</name>
<evidence type="ECO:0000313" key="3">
    <source>
        <dbReference type="RefSeq" id="XP_021838887.1"/>
    </source>
</evidence>